<evidence type="ECO:0000313" key="2">
    <source>
        <dbReference type="EMBL" id="HFI90069.1"/>
    </source>
</evidence>
<dbReference type="EMBL" id="DSUJ01000002">
    <property type="protein sequence ID" value="HFI90069.1"/>
    <property type="molecule type" value="Genomic_DNA"/>
</dbReference>
<feature type="domain" description="Secretion system C-terminal sorting" evidence="1">
    <location>
        <begin position="19"/>
        <end position="94"/>
    </location>
</feature>
<comment type="caution">
    <text evidence="2">The sequence shown here is derived from an EMBL/GenBank/DDBJ whole genome shotgun (WGS) entry which is preliminary data.</text>
</comment>
<dbReference type="InterPro" id="IPR026444">
    <property type="entry name" value="Secre_tail"/>
</dbReference>
<reference evidence="2" key="1">
    <citation type="journal article" date="2020" name="mSystems">
        <title>Genome- and Community-Level Interaction Insights into Carbon Utilization and Element Cycling Functions of Hydrothermarchaeota in Hydrothermal Sediment.</title>
        <authorList>
            <person name="Zhou Z."/>
            <person name="Liu Y."/>
            <person name="Xu W."/>
            <person name="Pan J."/>
            <person name="Luo Z.H."/>
            <person name="Li M."/>
        </authorList>
    </citation>
    <scope>NUCLEOTIDE SEQUENCE [LARGE SCALE GENOMIC DNA]</scope>
    <source>
        <strain evidence="2">SpSt-479</strain>
    </source>
</reference>
<proteinExistence type="predicted"/>
<dbReference type="Gene3D" id="2.60.40.4070">
    <property type="match status" value="1"/>
</dbReference>
<dbReference type="AlphaFoldDB" id="A0A7V2ZHG6"/>
<dbReference type="NCBIfam" id="TIGR04183">
    <property type="entry name" value="Por_Secre_tail"/>
    <property type="match status" value="1"/>
</dbReference>
<gene>
    <name evidence="2" type="ORF">ENS31_00910</name>
</gene>
<accession>A0A7V2ZHG6</accession>
<name>A0A7V2ZHG6_9BACT</name>
<dbReference type="Pfam" id="PF18962">
    <property type="entry name" value="Por_Secre_tail"/>
    <property type="match status" value="1"/>
</dbReference>
<evidence type="ECO:0000259" key="1">
    <source>
        <dbReference type="Pfam" id="PF18962"/>
    </source>
</evidence>
<protein>
    <submittedName>
        <fullName evidence="2">T9SS type A sorting domain-containing protein</fullName>
    </submittedName>
</protein>
<organism evidence="2">
    <name type="scientific">Ignavibacterium album</name>
    <dbReference type="NCBI Taxonomy" id="591197"/>
    <lineage>
        <taxon>Bacteria</taxon>
        <taxon>Pseudomonadati</taxon>
        <taxon>Ignavibacteriota</taxon>
        <taxon>Ignavibacteria</taxon>
        <taxon>Ignavibacteriales</taxon>
        <taxon>Ignavibacteriaceae</taxon>
        <taxon>Ignavibacterium</taxon>
    </lineage>
</organism>
<sequence length="97" mass="11106">MSNERIKIIPKQFSLYQNFPNPFNPGTTISFDLPKSTLVTLTIYDILGRKIKTVVDERKEAGSYSINVDLGNLSSGVYFYHLQTDDFNATRKMVLLR</sequence>